<sequence length="80" mass="8744">MRHCNYNQGLRIARSTNNYCGIYLACNPNSSTGTLSDQWNICVFEAGEIKIGLGAQVMQNNKGLMISADGNTLTFNGRVL</sequence>
<evidence type="ECO:0000313" key="2">
    <source>
        <dbReference type="Proteomes" id="UP000324800"/>
    </source>
</evidence>
<evidence type="ECO:0000313" key="1">
    <source>
        <dbReference type="EMBL" id="KAA6367725.1"/>
    </source>
</evidence>
<protein>
    <submittedName>
        <fullName evidence="1">Uncharacterized protein</fullName>
    </submittedName>
</protein>
<dbReference type="EMBL" id="SNRW01018039">
    <property type="protein sequence ID" value="KAA6367725.1"/>
    <property type="molecule type" value="Genomic_DNA"/>
</dbReference>
<gene>
    <name evidence="1" type="ORF">EZS28_036748</name>
</gene>
<proteinExistence type="predicted"/>
<comment type="caution">
    <text evidence="1">The sequence shown here is derived from an EMBL/GenBank/DDBJ whole genome shotgun (WGS) entry which is preliminary data.</text>
</comment>
<name>A0A5J4UDQ4_9EUKA</name>
<organism evidence="1 2">
    <name type="scientific">Streblomastix strix</name>
    <dbReference type="NCBI Taxonomy" id="222440"/>
    <lineage>
        <taxon>Eukaryota</taxon>
        <taxon>Metamonada</taxon>
        <taxon>Preaxostyla</taxon>
        <taxon>Oxymonadida</taxon>
        <taxon>Streblomastigidae</taxon>
        <taxon>Streblomastix</taxon>
    </lineage>
</organism>
<dbReference type="Proteomes" id="UP000324800">
    <property type="component" value="Unassembled WGS sequence"/>
</dbReference>
<reference evidence="1 2" key="1">
    <citation type="submission" date="2019-03" db="EMBL/GenBank/DDBJ databases">
        <title>Single cell metagenomics reveals metabolic interactions within the superorganism composed of flagellate Streblomastix strix and complex community of Bacteroidetes bacteria on its surface.</title>
        <authorList>
            <person name="Treitli S.C."/>
            <person name="Kolisko M."/>
            <person name="Husnik F."/>
            <person name="Keeling P."/>
            <person name="Hampl V."/>
        </authorList>
    </citation>
    <scope>NUCLEOTIDE SEQUENCE [LARGE SCALE GENOMIC DNA]</scope>
    <source>
        <strain evidence="1">ST1C</strain>
    </source>
</reference>
<dbReference type="AlphaFoldDB" id="A0A5J4UDQ4"/>
<accession>A0A5J4UDQ4</accession>